<keyword evidence="3" id="KW-1003">Cell membrane</keyword>
<dbReference type="AlphaFoldDB" id="A0A4Y7RV99"/>
<dbReference type="InterPro" id="IPR020846">
    <property type="entry name" value="MFS_dom"/>
</dbReference>
<feature type="transmembrane region" description="Helical" evidence="7">
    <location>
        <begin position="165"/>
        <end position="186"/>
    </location>
</feature>
<accession>A0A4Y7RV99</accession>
<dbReference type="Proteomes" id="UP000297597">
    <property type="component" value="Unassembled WGS sequence"/>
</dbReference>
<feature type="transmembrane region" description="Helical" evidence="7">
    <location>
        <begin position="192"/>
        <end position="211"/>
    </location>
</feature>
<dbReference type="GO" id="GO:0005886">
    <property type="term" value="C:plasma membrane"/>
    <property type="evidence" value="ECO:0007669"/>
    <property type="project" value="UniProtKB-SubCell"/>
</dbReference>
<evidence type="ECO:0000256" key="3">
    <source>
        <dbReference type="ARBA" id="ARBA00022475"/>
    </source>
</evidence>
<dbReference type="PROSITE" id="PS50850">
    <property type="entry name" value="MFS"/>
    <property type="match status" value="1"/>
</dbReference>
<evidence type="ECO:0000256" key="4">
    <source>
        <dbReference type="ARBA" id="ARBA00022692"/>
    </source>
</evidence>
<feature type="transmembrane region" description="Helical" evidence="7">
    <location>
        <begin position="132"/>
        <end position="153"/>
    </location>
</feature>
<evidence type="ECO:0000313" key="10">
    <source>
        <dbReference type="Proteomes" id="UP000297597"/>
    </source>
</evidence>
<organism evidence="9 10">
    <name type="scientific">Pelotomaculum propionicicum</name>
    <dbReference type="NCBI Taxonomy" id="258475"/>
    <lineage>
        <taxon>Bacteria</taxon>
        <taxon>Bacillati</taxon>
        <taxon>Bacillota</taxon>
        <taxon>Clostridia</taxon>
        <taxon>Eubacteriales</taxon>
        <taxon>Desulfotomaculaceae</taxon>
        <taxon>Pelotomaculum</taxon>
    </lineage>
</organism>
<evidence type="ECO:0000313" key="9">
    <source>
        <dbReference type="EMBL" id="TEB12938.1"/>
    </source>
</evidence>
<feature type="transmembrane region" description="Helical" evidence="7">
    <location>
        <begin position="322"/>
        <end position="339"/>
    </location>
</feature>
<dbReference type="EMBL" id="QFFZ01000004">
    <property type="protein sequence ID" value="TEB12938.1"/>
    <property type="molecule type" value="Genomic_DNA"/>
</dbReference>
<comment type="subcellular location">
    <subcellularLocation>
        <location evidence="1">Cell membrane</location>
        <topology evidence="1">Multi-pass membrane protein</topology>
    </subcellularLocation>
</comment>
<feature type="domain" description="Major facilitator superfamily (MFS) profile" evidence="8">
    <location>
        <begin position="38"/>
        <end position="441"/>
    </location>
</feature>
<dbReference type="OrthoDB" id="6360at2"/>
<dbReference type="Gene3D" id="1.20.1250.20">
    <property type="entry name" value="MFS general substrate transporter like domains"/>
    <property type="match status" value="2"/>
</dbReference>
<dbReference type="InterPro" id="IPR036259">
    <property type="entry name" value="MFS_trans_sf"/>
</dbReference>
<evidence type="ECO:0000256" key="6">
    <source>
        <dbReference type="ARBA" id="ARBA00023136"/>
    </source>
</evidence>
<keyword evidence="2" id="KW-0813">Transport</keyword>
<feature type="transmembrane region" description="Helical" evidence="7">
    <location>
        <begin position="250"/>
        <end position="271"/>
    </location>
</feature>
<evidence type="ECO:0000256" key="1">
    <source>
        <dbReference type="ARBA" id="ARBA00004651"/>
    </source>
</evidence>
<feature type="transmembrane region" description="Helical" evidence="7">
    <location>
        <begin position="345"/>
        <end position="367"/>
    </location>
</feature>
<feature type="transmembrane region" description="Helical" evidence="7">
    <location>
        <begin position="388"/>
        <end position="410"/>
    </location>
</feature>
<dbReference type="GO" id="GO:0022857">
    <property type="term" value="F:transmembrane transporter activity"/>
    <property type="evidence" value="ECO:0007669"/>
    <property type="project" value="InterPro"/>
</dbReference>
<dbReference type="InterPro" id="IPR050189">
    <property type="entry name" value="MFS_Efflux_Transporters"/>
</dbReference>
<feature type="transmembrane region" description="Helical" evidence="7">
    <location>
        <begin position="104"/>
        <end position="126"/>
    </location>
</feature>
<evidence type="ECO:0000256" key="2">
    <source>
        <dbReference type="ARBA" id="ARBA00022448"/>
    </source>
</evidence>
<feature type="transmembrane region" description="Helical" evidence="7">
    <location>
        <begin position="37"/>
        <end position="56"/>
    </location>
</feature>
<feature type="transmembrane region" description="Helical" evidence="7">
    <location>
        <begin position="291"/>
        <end position="310"/>
    </location>
</feature>
<protein>
    <submittedName>
        <fullName evidence="9">Putative L-galactonate transporter</fullName>
    </submittedName>
</protein>
<reference evidence="9 10" key="1">
    <citation type="journal article" date="2018" name="Environ. Microbiol.">
        <title>Novel energy conservation strategies and behaviour of Pelotomaculum schinkii driving syntrophic propionate catabolism.</title>
        <authorList>
            <person name="Hidalgo-Ahumada C.A.P."/>
            <person name="Nobu M.K."/>
            <person name="Narihiro T."/>
            <person name="Tamaki H."/>
            <person name="Liu W.T."/>
            <person name="Kamagata Y."/>
            <person name="Stams A.J.M."/>
            <person name="Imachi H."/>
            <person name="Sousa D.Z."/>
        </authorList>
    </citation>
    <scope>NUCLEOTIDE SEQUENCE [LARGE SCALE GENOMIC DNA]</scope>
    <source>
        <strain evidence="9 10">MGP</strain>
    </source>
</reference>
<dbReference type="PANTHER" id="PTHR43124:SF3">
    <property type="entry name" value="CHLORAMPHENICOL EFFLUX PUMP RV0191"/>
    <property type="match status" value="1"/>
</dbReference>
<name>A0A4Y7RV99_9FIRM</name>
<comment type="caution">
    <text evidence="9">The sequence shown here is derived from an EMBL/GenBank/DDBJ whole genome shotgun (WGS) entry which is preliminary data.</text>
</comment>
<proteinExistence type="predicted"/>
<keyword evidence="5 7" id="KW-1133">Transmembrane helix</keyword>
<evidence type="ECO:0000256" key="7">
    <source>
        <dbReference type="SAM" id="Phobius"/>
    </source>
</evidence>
<keyword evidence="4 7" id="KW-0812">Transmembrane</keyword>
<sequence length="459" mass="50094">MTTPTSNVKSNEEMLAKSTIENDDTPELKLPFWQANMWLFVLWAMHLIDVMDRYALSATLPMIKQAYQLTDAQAGMLGSIFGVSIVIFVIPTGMIAYKWSRRKVCAIMVALWSIATWGTGLAKGYFPLLAARFGVGVGEAGYIPVAYSLISAWYPKSKRGTMMGWFYSGSQVGATVGLMVAGWLAYTYGWKACFGIMAVPGLILAAIGWFMPDFKNKIDTTVKEVEQAGSTKKSLNLGLKDAFIYTVKSPAVLCSFLITGCLMLGTTSMSIWGITLFTRTFGMNVKQASTFVGFIGIIAVTVPILMGWVSDRLQIKNKEGRLTASFLFVTGFLLSIIIFTQNSLYAKSLVVAFIFFGLAKAFVISGMSNINSVTQDLLPPFYRSVSSTFIPVANQGIGGVAGPVLCGVLSDACGINMALAYVSTIAFILVMVLTMLCKKFYKKDREKLESLGSFNLERG</sequence>
<dbReference type="SUPFAM" id="SSF103473">
    <property type="entry name" value="MFS general substrate transporter"/>
    <property type="match status" value="1"/>
</dbReference>
<feature type="transmembrane region" description="Helical" evidence="7">
    <location>
        <begin position="416"/>
        <end position="437"/>
    </location>
</feature>
<dbReference type="Pfam" id="PF07690">
    <property type="entry name" value="MFS_1"/>
    <property type="match status" value="1"/>
</dbReference>
<keyword evidence="10" id="KW-1185">Reference proteome</keyword>
<dbReference type="PANTHER" id="PTHR43124">
    <property type="entry name" value="PURINE EFFLUX PUMP PBUE"/>
    <property type="match status" value="1"/>
</dbReference>
<dbReference type="InterPro" id="IPR011701">
    <property type="entry name" value="MFS"/>
</dbReference>
<keyword evidence="6 7" id="KW-0472">Membrane</keyword>
<dbReference type="RefSeq" id="WP_153189179.1">
    <property type="nucleotide sequence ID" value="NZ_QFFZ01000004.1"/>
</dbReference>
<evidence type="ECO:0000256" key="5">
    <source>
        <dbReference type="ARBA" id="ARBA00022989"/>
    </source>
</evidence>
<evidence type="ECO:0000259" key="8">
    <source>
        <dbReference type="PROSITE" id="PS50850"/>
    </source>
</evidence>
<gene>
    <name evidence="9" type="primary">lgoT</name>
    <name evidence="9" type="ORF">Pmgp_00576</name>
</gene>
<feature type="transmembrane region" description="Helical" evidence="7">
    <location>
        <begin position="76"/>
        <end position="97"/>
    </location>
</feature>